<accession>A0A9R1WN62</accession>
<comment type="caution">
    <text evidence="2">The sequence shown here is derived from an EMBL/GenBank/DDBJ whole genome shotgun (WGS) entry which is preliminary data.</text>
</comment>
<protein>
    <recommendedName>
        <fullName evidence="4">Helitron helicase-like domain-containing protein</fullName>
    </recommendedName>
</protein>
<evidence type="ECO:0000313" key="2">
    <source>
        <dbReference type="EMBL" id="KAJ0226698.1"/>
    </source>
</evidence>
<keyword evidence="3" id="KW-1185">Reference proteome</keyword>
<feature type="transmembrane region" description="Helical" evidence="1">
    <location>
        <begin position="170"/>
        <end position="197"/>
    </location>
</feature>
<evidence type="ECO:0000256" key="1">
    <source>
        <dbReference type="SAM" id="Phobius"/>
    </source>
</evidence>
<name>A0A9R1WN62_LACSA</name>
<dbReference type="Proteomes" id="UP000235145">
    <property type="component" value="Unassembled WGS sequence"/>
</dbReference>
<reference evidence="2 3" key="1">
    <citation type="journal article" date="2017" name="Nat. Commun.">
        <title>Genome assembly with in vitro proximity ligation data and whole-genome triplication in lettuce.</title>
        <authorList>
            <person name="Reyes-Chin-Wo S."/>
            <person name="Wang Z."/>
            <person name="Yang X."/>
            <person name="Kozik A."/>
            <person name="Arikit S."/>
            <person name="Song C."/>
            <person name="Xia L."/>
            <person name="Froenicke L."/>
            <person name="Lavelle D.O."/>
            <person name="Truco M.J."/>
            <person name="Xia R."/>
            <person name="Zhu S."/>
            <person name="Xu C."/>
            <person name="Xu H."/>
            <person name="Xu X."/>
            <person name="Cox K."/>
            <person name="Korf I."/>
            <person name="Meyers B.C."/>
            <person name="Michelmore R.W."/>
        </authorList>
    </citation>
    <scope>NUCLEOTIDE SEQUENCE [LARGE SCALE GENOMIC DNA]</scope>
    <source>
        <strain evidence="3">cv. Salinas</strain>
        <tissue evidence="2">Seedlings</tissue>
    </source>
</reference>
<dbReference type="PANTHER" id="PTHR45786:SF78">
    <property type="entry name" value="ATP-DEPENDENT DNA HELICASE"/>
    <property type="match status" value="1"/>
</dbReference>
<dbReference type="EMBL" id="NBSK02000001">
    <property type="protein sequence ID" value="KAJ0226698.1"/>
    <property type="molecule type" value="Genomic_DNA"/>
</dbReference>
<sequence length="550" mass="64261">MAYYPIPTKLHQLFTRQEQLEESFRYNIRAYNSNFSFASLGVKVDKELASMNSGVYTFCAHGTLHHNINQLISRDGKSRYLQLYFYYGERSSWKNVDRRVIKKLTHILASNPYIRTFKRLSDLGPLDNYRVTLNTSVELDQRLYNKLTTSKVLLVFGFKEMTTSLHIKEVLLSMGGLTIVLKFNLTLVVIILCRLLYSLPMVSLDGILKYQDMGSPWMKFIVTMKTMMNNLLQKKAEILLRLHVWFLFEKNKTKIRANLYQGVVDCFNAGEAQASRVGQRVALAASFIGGPRDMRRRFLDAMALVQSAQDQSGLVARVFHANLEDLKVQLFQRHIIGVVGSYVYVIEFQKLLVVAYEKNVHVYMVCQNPRQFNEKTSQGEDSYPLYKRKNNGIEVIVRNTTLDNRWLVPYNPKLLMMLNCHINIEVCSSIKSVKYLFKYVYKGHDKKVIHIDKDQENDFQDTRYVSPPKALRRVFSFPHSKTHPCVMALQIHLPNQQCVSFKDGDRMEDIVDREKEKNSMLMAFFKKNKEDSNARKYLYKDFPKHFTWNR</sequence>
<dbReference type="PANTHER" id="PTHR45786">
    <property type="entry name" value="DNA BINDING PROTEIN-LIKE"/>
    <property type="match status" value="1"/>
</dbReference>
<organism evidence="2 3">
    <name type="scientific">Lactuca sativa</name>
    <name type="common">Garden lettuce</name>
    <dbReference type="NCBI Taxonomy" id="4236"/>
    <lineage>
        <taxon>Eukaryota</taxon>
        <taxon>Viridiplantae</taxon>
        <taxon>Streptophyta</taxon>
        <taxon>Embryophyta</taxon>
        <taxon>Tracheophyta</taxon>
        <taxon>Spermatophyta</taxon>
        <taxon>Magnoliopsida</taxon>
        <taxon>eudicotyledons</taxon>
        <taxon>Gunneridae</taxon>
        <taxon>Pentapetalae</taxon>
        <taxon>asterids</taxon>
        <taxon>campanulids</taxon>
        <taxon>Asterales</taxon>
        <taxon>Asteraceae</taxon>
        <taxon>Cichorioideae</taxon>
        <taxon>Cichorieae</taxon>
        <taxon>Lactucinae</taxon>
        <taxon>Lactuca</taxon>
    </lineage>
</organism>
<evidence type="ECO:0000313" key="3">
    <source>
        <dbReference type="Proteomes" id="UP000235145"/>
    </source>
</evidence>
<gene>
    <name evidence="2" type="ORF">LSAT_V11C100019130</name>
</gene>
<keyword evidence="1" id="KW-1133">Transmembrane helix</keyword>
<keyword evidence="1" id="KW-0472">Membrane</keyword>
<proteinExistence type="predicted"/>
<evidence type="ECO:0008006" key="4">
    <source>
        <dbReference type="Google" id="ProtNLM"/>
    </source>
</evidence>
<keyword evidence="1" id="KW-0812">Transmembrane</keyword>
<dbReference type="AlphaFoldDB" id="A0A9R1WN62"/>